<dbReference type="GO" id="GO:0006612">
    <property type="term" value="P:protein targeting to membrane"/>
    <property type="evidence" value="ECO:0007669"/>
    <property type="project" value="UniProtKB-UniRule"/>
</dbReference>
<comment type="caution">
    <text evidence="9">The sequence shown here is derived from an EMBL/GenBank/DDBJ whole genome shotgun (WGS) entry which is preliminary data.</text>
</comment>
<dbReference type="Pfam" id="PF04048">
    <property type="entry name" value="Sec8_N"/>
    <property type="match status" value="1"/>
</dbReference>
<dbReference type="Proteomes" id="UP000749559">
    <property type="component" value="Unassembled WGS sequence"/>
</dbReference>
<dbReference type="InterPro" id="IPR007191">
    <property type="entry name" value="Sec8_exocyst_N"/>
</dbReference>
<keyword evidence="2 5" id="KW-0813">Transport</keyword>
<dbReference type="OrthoDB" id="272977at2759"/>
<evidence type="ECO:0000256" key="4">
    <source>
        <dbReference type="ARBA" id="ARBA00022927"/>
    </source>
</evidence>
<sequence length="940" mass="107127">MDRGGVAKSKDTSGLLMSLIRTLSSSADFEQREKEKARLEKAYKESDRKLDKLVAEHYDDLSSIIQAYSGIEQRITASRGRIKSVKESLQSCKNLLHCKRDDLRKLWIEGIEHKTVVSMLDQIEKVRDVPEKLNTHMNKKHYLHATDLLVSAVSLVEGNLSEVEALRDLKFELITKKEELHLTLIDELHKQVYIKSTSNVIRGFQRHGSVKGERKDRVSVIELTSPKSPNPPSFSDTVSEEIVEDLNTNPEDNQDHFIAIMVESLSNLKKLPETIEAIRSRLQPELMSIVQRAAQQVADNAFQEGEVIATQYNPRYLLEYLELIFAQFRCVAKTHKIVLKYLAKIQDSSSKNDDRGFELYTMGDVWSKVQDVIQLLLADYLDVRNASSAQQGGGNNYDDGSNDIASYFAKKRPNRQKKSALFRFDASSHAISMNSYFREQRQDVYGMGDILSANDSHFGKQQFVCKAGPDNITAIYNPLKKFIVEIEIATEVAPGSCTLQTFITDFVANLFLGQVHYNITNSIDTATKGFDALRSVTDQRSQKELGVSRPILQSTVAVYRNILKLRDLMNDLPDYADQFLHMICKILEDYKETCNQAYKGIVSAESEDQRIISATWAKDEDISRLLRSLPIWSIWKQADRENTLSEADMRVLNSKESDILTSNLASVESLIPLHEIIHDIGQLRTLGNMHESLDWFANRIKDLTTMSTNISTDGLNMEDETKAIPSVTEKTMNISEKTMNSLLSLATDFEEISEVCILVLHLEVRVHCFYYLMPVAKQSNYCGAIDDMDPDSNVLKLNRDLTSIEEAMAQSLQPKKFKYVFEGLGHLVSTILINSTQYLKRINENGIKKMCRNIFAVQQNMTNITMSRESDLDHARQYYELLYLTADDILRLIMEQGGLFTELEYMNALSLLHRSQPGSDQNILQSRLQRLKEILREQHV</sequence>
<dbReference type="Pfam" id="PF20652">
    <property type="entry name" value="Sec8_C"/>
    <property type="match status" value="1"/>
</dbReference>
<dbReference type="GO" id="GO:0006893">
    <property type="term" value="P:Golgi to plasma membrane transport"/>
    <property type="evidence" value="ECO:0007669"/>
    <property type="project" value="TreeGrafter"/>
</dbReference>
<keyword evidence="3 5" id="KW-0268">Exocytosis</keyword>
<dbReference type="GO" id="GO:0045202">
    <property type="term" value="C:synapse"/>
    <property type="evidence" value="ECO:0007669"/>
    <property type="project" value="TreeGrafter"/>
</dbReference>
<dbReference type="GO" id="GO:0006904">
    <property type="term" value="P:vesicle docking involved in exocytosis"/>
    <property type="evidence" value="ECO:0007669"/>
    <property type="project" value="InterPro"/>
</dbReference>
<dbReference type="GO" id="GO:0015031">
    <property type="term" value="P:protein transport"/>
    <property type="evidence" value="ECO:0007669"/>
    <property type="project" value="UniProtKB-KW"/>
</dbReference>
<organism evidence="9 10">
    <name type="scientific">Owenia fusiformis</name>
    <name type="common">Polychaete worm</name>
    <dbReference type="NCBI Taxonomy" id="6347"/>
    <lineage>
        <taxon>Eukaryota</taxon>
        <taxon>Metazoa</taxon>
        <taxon>Spiralia</taxon>
        <taxon>Lophotrochozoa</taxon>
        <taxon>Annelida</taxon>
        <taxon>Polychaeta</taxon>
        <taxon>Sedentaria</taxon>
        <taxon>Canalipalpata</taxon>
        <taxon>Sabellida</taxon>
        <taxon>Oweniida</taxon>
        <taxon>Oweniidae</taxon>
        <taxon>Owenia</taxon>
    </lineage>
</organism>
<dbReference type="AlphaFoldDB" id="A0A8S4NTE1"/>
<reference evidence="9" key="1">
    <citation type="submission" date="2022-03" db="EMBL/GenBank/DDBJ databases">
        <authorList>
            <person name="Martin C."/>
        </authorList>
    </citation>
    <scope>NUCLEOTIDE SEQUENCE</scope>
</reference>
<accession>A0A8S4NTE1</accession>
<keyword evidence="6" id="KW-0175">Coiled coil</keyword>
<evidence type="ECO:0000256" key="3">
    <source>
        <dbReference type="ARBA" id="ARBA00022483"/>
    </source>
</evidence>
<dbReference type="PANTHER" id="PTHR14146:SF0">
    <property type="entry name" value="EXOCYST COMPLEX COMPONENT 4"/>
    <property type="match status" value="1"/>
</dbReference>
<evidence type="ECO:0000259" key="7">
    <source>
        <dbReference type="Pfam" id="PF04048"/>
    </source>
</evidence>
<dbReference type="InterPro" id="IPR048630">
    <property type="entry name" value="Sec8_M"/>
</dbReference>
<evidence type="ECO:0000313" key="9">
    <source>
        <dbReference type="EMBL" id="CAH1783447.1"/>
    </source>
</evidence>
<proteinExistence type="inferred from homology"/>
<gene>
    <name evidence="9" type="ORF">OFUS_LOCUS9793</name>
</gene>
<evidence type="ECO:0000256" key="5">
    <source>
        <dbReference type="RuleBase" id="RU367079"/>
    </source>
</evidence>
<dbReference type="InterPro" id="IPR039682">
    <property type="entry name" value="Sec8/EXOC4"/>
</dbReference>
<comment type="similarity">
    <text evidence="1 5">Belongs to the SEC8 family.</text>
</comment>
<evidence type="ECO:0000256" key="1">
    <source>
        <dbReference type="ARBA" id="ARBA00010470"/>
    </source>
</evidence>
<evidence type="ECO:0000256" key="6">
    <source>
        <dbReference type="SAM" id="Coils"/>
    </source>
</evidence>
<keyword evidence="10" id="KW-1185">Reference proteome</keyword>
<evidence type="ECO:0000256" key="2">
    <source>
        <dbReference type="ARBA" id="ARBA00022448"/>
    </source>
</evidence>
<evidence type="ECO:0000259" key="8">
    <source>
        <dbReference type="Pfam" id="PF20652"/>
    </source>
</evidence>
<protein>
    <recommendedName>
        <fullName evidence="5">Exocyst complex component Sec8</fullName>
    </recommendedName>
</protein>
<feature type="domain" description="Exocyst complex component Sec8 middle helical bundle" evidence="8">
    <location>
        <begin position="249"/>
        <end position="429"/>
    </location>
</feature>
<dbReference type="GO" id="GO:0007268">
    <property type="term" value="P:chemical synaptic transmission"/>
    <property type="evidence" value="ECO:0007669"/>
    <property type="project" value="TreeGrafter"/>
</dbReference>
<feature type="domain" description="Exocyst complex component Sec8 N-terminal" evidence="7">
    <location>
        <begin position="37"/>
        <end position="135"/>
    </location>
</feature>
<evidence type="ECO:0000313" key="10">
    <source>
        <dbReference type="Proteomes" id="UP000749559"/>
    </source>
</evidence>
<dbReference type="GO" id="GO:0032584">
    <property type="term" value="C:growth cone membrane"/>
    <property type="evidence" value="ECO:0007669"/>
    <property type="project" value="TreeGrafter"/>
</dbReference>
<comment type="function">
    <text evidence="5">Component of the exocyst complex involved in the docking of exocytic vesicles with fusion sites on the plasma membrane.</text>
</comment>
<name>A0A8S4NTE1_OWEFU</name>
<keyword evidence="4 5" id="KW-0653">Protein transport</keyword>
<dbReference type="GO" id="GO:0000145">
    <property type="term" value="C:exocyst"/>
    <property type="evidence" value="ECO:0007669"/>
    <property type="project" value="UniProtKB-UniRule"/>
</dbReference>
<dbReference type="PANTHER" id="PTHR14146">
    <property type="entry name" value="EXOCYST COMPLEX COMPONENT 4"/>
    <property type="match status" value="1"/>
</dbReference>
<dbReference type="GO" id="GO:0090522">
    <property type="term" value="P:vesicle tethering involved in exocytosis"/>
    <property type="evidence" value="ECO:0007669"/>
    <property type="project" value="UniProtKB-UniRule"/>
</dbReference>
<dbReference type="EMBL" id="CAIIXF020000005">
    <property type="protein sequence ID" value="CAH1783447.1"/>
    <property type="molecule type" value="Genomic_DNA"/>
</dbReference>
<feature type="coiled-coil region" evidence="6">
    <location>
        <begin position="29"/>
        <end position="56"/>
    </location>
</feature>